<keyword evidence="8 11" id="KW-0449">Lipoprotein</keyword>
<dbReference type="Proteomes" id="UP000237144">
    <property type="component" value="Unassembled WGS sequence"/>
</dbReference>
<keyword evidence="9 11" id="KW-0012">Acyltransferase</keyword>
<dbReference type="InterPro" id="IPR039859">
    <property type="entry name" value="PFA4/ZDH16/20/ERF2-like"/>
</dbReference>
<feature type="compositionally biased region" description="Polar residues" evidence="13">
    <location>
        <begin position="318"/>
        <end position="327"/>
    </location>
</feature>
<feature type="transmembrane region" description="Helical" evidence="11 12">
    <location>
        <begin position="42"/>
        <end position="61"/>
    </location>
</feature>
<dbReference type="EC" id="2.3.1.225" evidence="11"/>
<dbReference type="Pfam" id="PF01529">
    <property type="entry name" value="DHHC"/>
    <property type="match status" value="1"/>
</dbReference>
<evidence type="ECO:0000256" key="13">
    <source>
        <dbReference type="SAM" id="MobiDB-lite"/>
    </source>
</evidence>
<comment type="similarity">
    <text evidence="11">Belongs to the DHHC palmitoyltransferase family. PFA4 subfamily.</text>
</comment>
<keyword evidence="5 11" id="KW-1133">Transmembrane helix</keyword>
<keyword evidence="2 11" id="KW-0808">Transferase</keyword>
<dbReference type="PROSITE" id="PS50216">
    <property type="entry name" value="DHHC"/>
    <property type="match status" value="1"/>
</dbReference>
<evidence type="ECO:0000256" key="6">
    <source>
        <dbReference type="ARBA" id="ARBA00023136"/>
    </source>
</evidence>
<proteinExistence type="inferred from homology"/>
<keyword evidence="6 11" id="KW-0472">Membrane</keyword>
<dbReference type="GO" id="GO:0019706">
    <property type="term" value="F:protein-cysteine S-palmitoyltransferase activity"/>
    <property type="evidence" value="ECO:0007669"/>
    <property type="project" value="UniProtKB-UniRule"/>
</dbReference>
<keyword evidence="3 11" id="KW-0812">Transmembrane</keyword>
<dbReference type="OrthoDB" id="331948at2759"/>
<comment type="function">
    <text evidence="11">Mediates the reversible addition of palmitate to target proteins, thereby regulating their membrane association and biological function.</text>
</comment>
<keyword evidence="4 11" id="KW-0256">Endoplasmic reticulum</keyword>
<evidence type="ECO:0000256" key="2">
    <source>
        <dbReference type="ARBA" id="ARBA00022679"/>
    </source>
</evidence>
<feature type="domain" description="Palmitoyltransferase DHHC" evidence="14">
    <location>
        <begin position="94"/>
        <end position="219"/>
    </location>
</feature>
<dbReference type="InterPro" id="IPR001594">
    <property type="entry name" value="Palmitoyltrfase_DHHC"/>
</dbReference>
<feature type="compositionally biased region" description="Basic and acidic residues" evidence="13">
    <location>
        <begin position="470"/>
        <end position="479"/>
    </location>
</feature>
<evidence type="ECO:0000256" key="3">
    <source>
        <dbReference type="ARBA" id="ARBA00022692"/>
    </source>
</evidence>
<feature type="transmembrane region" description="Helical" evidence="11 12">
    <location>
        <begin position="6"/>
        <end position="30"/>
    </location>
</feature>
<gene>
    <name evidence="11" type="primary">PFA4</name>
    <name evidence="15" type="ORF">BMF94_4472</name>
</gene>
<evidence type="ECO:0000256" key="10">
    <source>
        <dbReference type="ARBA" id="ARBA00048048"/>
    </source>
</evidence>
<comment type="domain">
    <text evidence="11 12">The DHHC domain is required for palmitoyltransferase activity.</text>
</comment>
<evidence type="ECO:0000256" key="5">
    <source>
        <dbReference type="ARBA" id="ARBA00022989"/>
    </source>
</evidence>
<keyword evidence="16" id="KW-1185">Reference proteome</keyword>
<dbReference type="PANTHER" id="PTHR12246">
    <property type="entry name" value="PALMITOYLTRANSFERASE ZDHHC16"/>
    <property type="match status" value="1"/>
</dbReference>
<evidence type="ECO:0000256" key="9">
    <source>
        <dbReference type="ARBA" id="ARBA00023315"/>
    </source>
</evidence>
<comment type="caution">
    <text evidence="11">Lacks conserved residue(s) required for the propagation of feature annotation.</text>
</comment>
<comment type="caution">
    <text evidence="15">The sequence shown here is derived from an EMBL/GenBank/DDBJ whole genome shotgun (WGS) entry which is preliminary data.</text>
</comment>
<feature type="compositionally biased region" description="Basic and acidic residues" evidence="13">
    <location>
        <begin position="328"/>
        <end position="340"/>
    </location>
</feature>
<protein>
    <recommendedName>
        <fullName evidence="11">Palmitoyltransferase PFA4</fullName>
        <ecNumber evidence="11">2.3.1.225</ecNumber>
    </recommendedName>
    <alternativeName>
        <fullName evidence="11">Protein S-acyltransferase</fullName>
        <shortName evidence="11">PAT</shortName>
    </alternativeName>
    <alternativeName>
        <fullName evidence="11">Protein fatty acyltransferase 4</fullName>
    </alternativeName>
</protein>
<accession>A0A2S5B787</accession>
<comment type="subcellular location">
    <subcellularLocation>
        <location evidence="11">Endoplasmic reticulum membrane</location>
        <topology evidence="11">Multi-pass membrane protein</topology>
    </subcellularLocation>
    <subcellularLocation>
        <location evidence="1">Membrane</location>
        <topology evidence="1">Multi-pass membrane protein</topology>
    </subcellularLocation>
</comment>
<evidence type="ECO:0000259" key="14">
    <source>
        <dbReference type="Pfam" id="PF01529"/>
    </source>
</evidence>
<feature type="active site" description="S-palmitoyl cysteine intermediate" evidence="11">
    <location>
        <position position="127"/>
    </location>
</feature>
<evidence type="ECO:0000313" key="16">
    <source>
        <dbReference type="Proteomes" id="UP000237144"/>
    </source>
</evidence>
<dbReference type="HAMAP" id="MF_03199">
    <property type="entry name" value="DHHC_PAT_PFA4"/>
    <property type="match status" value="1"/>
</dbReference>
<comment type="catalytic activity">
    <reaction evidence="10 11 12">
        <text>L-cysteinyl-[protein] + hexadecanoyl-CoA = S-hexadecanoyl-L-cysteinyl-[protein] + CoA</text>
        <dbReference type="Rhea" id="RHEA:36683"/>
        <dbReference type="Rhea" id="RHEA-COMP:10131"/>
        <dbReference type="Rhea" id="RHEA-COMP:11032"/>
        <dbReference type="ChEBI" id="CHEBI:29950"/>
        <dbReference type="ChEBI" id="CHEBI:57287"/>
        <dbReference type="ChEBI" id="CHEBI:57379"/>
        <dbReference type="ChEBI" id="CHEBI:74151"/>
        <dbReference type="EC" id="2.3.1.225"/>
    </reaction>
</comment>
<feature type="compositionally biased region" description="Polar residues" evidence="13">
    <location>
        <begin position="356"/>
        <end position="368"/>
    </location>
</feature>
<feature type="region of interest" description="Disordered" evidence="13">
    <location>
        <begin position="449"/>
        <end position="479"/>
    </location>
</feature>
<dbReference type="EMBL" id="PJQD01000048">
    <property type="protein sequence ID" value="POY72644.1"/>
    <property type="molecule type" value="Genomic_DNA"/>
</dbReference>
<evidence type="ECO:0000256" key="11">
    <source>
        <dbReference type="HAMAP-Rule" id="MF_03199"/>
    </source>
</evidence>
<keyword evidence="7 11" id="KW-0564">Palmitate</keyword>
<evidence type="ECO:0000256" key="7">
    <source>
        <dbReference type="ARBA" id="ARBA00023139"/>
    </source>
</evidence>
<dbReference type="GO" id="GO:0005789">
    <property type="term" value="C:endoplasmic reticulum membrane"/>
    <property type="evidence" value="ECO:0007669"/>
    <property type="project" value="UniProtKB-SubCell"/>
</dbReference>
<sequence>MGKRLNRLWVVGTVALISFIGYTSQIFVVFPAVRYRFSDPELLRVLLPFNILLAFVFYNYALTVRTDPGRVPKGWRPDPRLLETGHIEVKKQTGGPRFCRSCQEFKPPRAHHCRQCKRCVLRMDHHCPWVNNCVGHHNYGHFVRFLLAVDVACTYHLWMITTQAMNAMERFVEPTTTQIVMLVLNYTACIPVIIAVGVFSLFHIWSVLTNTTTIESWEKDRAVSLKRRGKIREYRYPYHLGYVRNVQAVLGASPLWWFWPQATPGDGLAYPVAVGTSPAQQLEWPPRDEFVPTRRRRARRSLAAQSPFTYGDGLNPALATNPTTVESRTAESAHRPDAAMRRRRPVERDPAEEDSASSYDSTTTPGSSSDEDDGGALSVDHDEDDDVPLGQLAARRARTAAAHVGMGACVEDVDMDEAVGDDDLAPERSVRIRRGSEGYEIRPRRAWAVAESGNSDVSDDWQQVEPEESERERDTKVLT</sequence>
<feature type="transmembrane region" description="Helical" evidence="11 12">
    <location>
        <begin position="179"/>
        <end position="205"/>
    </location>
</feature>
<evidence type="ECO:0000256" key="8">
    <source>
        <dbReference type="ARBA" id="ARBA00023288"/>
    </source>
</evidence>
<dbReference type="InterPro" id="IPR033682">
    <property type="entry name" value="PFA4"/>
</dbReference>
<evidence type="ECO:0000256" key="4">
    <source>
        <dbReference type="ARBA" id="ARBA00022824"/>
    </source>
</evidence>
<dbReference type="AlphaFoldDB" id="A0A2S5B787"/>
<feature type="region of interest" description="Disordered" evidence="13">
    <location>
        <begin position="283"/>
        <end position="386"/>
    </location>
</feature>
<evidence type="ECO:0000256" key="1">
    <source>
        <dbReference type="ARBA" id="ARBA00004141"/>
    </source>
</evidence>
<evidence type="ECO:0000313" key="15">
    <source>
        <dbReference type="EMBL" id="POY72644.1"/>
    </source>
</evidence>
<reference evidence="15 16" key="1">
    <citation type="journal article" date="2018" name="Front. Microbiol.">
        <title>Prospects for Fungal Bioremediation of Acidic Radioactive Waste Sites: Characterization and Genome Sequence of Rhodotorula taiwanensis MD1149.</title>
        <authorList>
            <person name="Tkavc R."/>
            <person name="Matrosova V.Y."/>
            <person name="Grichenko O.E."/>
            <person name="Gostincar C."/>
            <person name="Volpe R.P."/>
            <person name="Klimenkova P."/>
            <person name="Gaidamakova E.K."/>
            <person name="Zhou C.E."/>
            <person name="Stewart B.J."/>
            <person name="Lyman M.G."/>
            <person name="Malfatti S.A."/>
            <person name="Rubinfeld B."/>
            <person name="Courtot M."/>
            <person name="Singh J."/>
            <person name="Dalgard C.L."/>
            <person name="Hamilton T."/>
            <person name="Frey K.G."/>
            <person name="Gunde-Cimerman N."/>
            <person name="Dugan L."/>
            <person name="Daly M.J."/>
        </authorList>
    </citation>
    <scope>NUCLEOTIDE SEQUENCE [LARGE SCALE GENOMIC DNA]</scope>
    <source>
        <strain evidence="15 16">MD1149</strain>
    </source>
</reference>
<name>A0A2S5B787_9BASI</name>
<evidence type="ECO:0000256" key="12">
    <source>
        <dbReference type="RuleBase" id="RU079119"/>
    </source>
</evidence>
<organism evidence="15 16">
    <name type="scientific">Rhodotorula taiwanensis</name>
    <dbReference type="NCBI Taxonomy" id="741276"/>
    <lineage>
        <taxon>Eukaryota</taxon>
        <taxon>Fungi</taxon>
        <taxon>Dikarya</taxon>
        <taxon>Basidiomycota</taxon>
        <taxon>Pucciniomycotina</taxon>
        <taxon>Microbotryomycetes</taxon>
        <taxon>Sporidiobolales</taxon>
        <taxon>Sporidiobolaceae</taxon>
        <taxon>Rhodotorula</taxon>
    </lineage>
</organism>